<sequence>MSLPGSILPQVLQQTANNVQTQLSIQRNIFASDMRVNADPQLLKYHLESNSNSRTNSPPREQSKQSETTGEKLTTERGGFTALNCALNDWTKISSENNITGLTSQLSGSSKPSKICGQSKQPTVNIGTNVHGVENLFNEFYMPSSLQYFVKSAEPLSNQDGRHLYQKTSPRSHSFETKVDRNPSNLRKDGLMLPTQERELSCHQQRRSRTRFTSDQLTVLEAAFSLGHYPPVGVREKLANRTGLTEARVQVWFSNRRAKWRRSRLKNMQQHDQESLAS</sequence>
<dbReference type="AlphaFoldDB" id="A0A6F9D644"/>
<evidence type="ECO:0000256" key="7">
    <source>
        <dbReference type="SAM" id="MobiDB-lite"/>
    </source>
</evidence>
<feature type="compositionally biased region" description="Low complexity" evidence="7">
    <location>
        <begin position="49"/>
        <end position="60"/>
    </location>
</feature>
<comment type="subcellular location">
    <subcellularLocation>
        <location evidence="1 5 6">Nucleus</location>
    </subcellularLocation>
</comment>
<dbReference type="FunFam" id="1.10.10.60:FF:000649">
    <property type="entry name" value="C. Elegans Homeobox"/>
    <property type="match status" value="1"/>
</dbReference>
<dbReference type="GO" id="GO:0000981">
    <property type="term" value="F:DNA-binding transcription factor activity, RNA polymerase II-specific"/>
    <property type="evidence" value="ECO:0007669"/>
    <property type="project" value="InterPro"/>
</dbReference>
<feature type="domain" description="Homeobox" evidence="8">
    <location>
        <begin position="203"/>
        <end position="263"/>
    </location>
</feature>
<dbReference type="CDD" id="cd00086">
    <property type="entry name" value="homeodomain"/>
    <property type="match status" value="1"/>
</dbReference>
<gene>
    <name evidence="9" type="primary">Alx1</name>
</gene>
<feature type="DNA-binding region" description="Homeobox" evidence="5">
    <location>
        <begin position="205"/>
        <end position="264"/>
    </location>
</feature>
<evidence type="ECO:0000256" key="5">
    <source>
        <dbReference type="PROSITE-ProRule" id="PRU00108"/>
    </source>
</evidence>
<dbReference type="InterPro" id="IPR009057">
    <property type="entry name" value="Homeodomain-like_sf"/>
</dbReference>
<dbReference type="GO" id="GO:0000977">
    <property type="term" value="F:RNA polymerase II transcription regulatory region sequence-specific DNA binding"/>
    <property type="evidence" value="ECO:0007669"/>
    <property type="project" value="TreeGrafter"/>
</dbReference>
<keyword evidence="4 5" id="KW-0539">Nucleus</keyword>
<keyword evidence="3 5" id="KW-0371">Homeobox</keyword>
<dbReference type="GO" id="GO:0005634">
    <property type="term" value="C:nucleus"/>
    <property type="evidence" value="ECO:0007669"/>
    <property type="project" value="UniProtKB-SubCell"/>
</dbReference>
<dbReference type="EMBL" id="LR782879">
    <property type="protein sequence ID" value="CAB3221353.1"/>
    <property type="molecule type" value="mRNA"/>
</dbReference>
<dbReference type="Pfam" id="PF00046">
    <property type="entry name" value="Homeodomain"/>
    <property type="match status" value="1"/>
</dbReference>
<evidence type="ECO:0000313" key="9">
    <source>
        <dbReference type="EMBL" id="CAB3221353.1"/>
    </source>
</evidence>
<dbReference type="PANTHER" id="PTHR24329:SF543">
    <property type="entry name" value="FI01017P-RELATED"/>
    <property type="match status" value="1"/>
</dbReference>
<evidence type="ECO:0000259" key="8">
    <source>
        <dbReference type="PROSITE" id="PS50071"/>
    </source>
</evidence>
<dbReference type="InterPro" id="IPR001356">
    <property type="entry name" value="HD"/>
</dbReference>
<evidence type="ECO:0000256" key="6">
    <source>
        <dbReference type="RuleBase" id="RU000682"/>
    </source>
</evidence>
<dbReference type="SUPFAM" id="SSF46689">
    <property type="entry name" value="Homeodomain-like"/>
    <property type="match status" value="1"/>
</dbReference>
<accession>A0A6F9D644</accession>
<feature type="region of interest" description="Disordered" evidence="7">
    <location>
        <begin position="48"/>
        <end position="75"/>
    </location>
</feature>
<feature type="compositionally biased region" description="Basic and acidic residues" evidence="7">
    <location>
        <begin position="173"/>
        <end position="188"/>
    </location>
</feature>
<dbReference type="InterPro" id="IPR050649">
    <property type="entry name" value="Paired_Homeobox_TFs"/>
</dbReference>
<reference evidence="9" key="1">
    <citation type="submission" date="2020-04" db="EMBL/GenBank/DDBJ databases">
        <authorList>
            <person name="Neveu A P."/>
        </authorList>
    </citation>
    <scope>NUCLEOTIDE SEQUENCE</scope>
    <source>
        <tissue evidence="9">Whole embryo</tissue>
    </source>
</reference>
<dbReference type="InterPro" id="IPR017970">
    <property type="entry name" value="Homeobox_CS"/>
</dbReference>
<evidence type="ECO:0000256" key="4">
    <source>
        <dbReference type="ARBA" id="ARBA00023242"/>
    </source>
</evidence>
<evidence type="ECO:0000256" key="3">
    <source>
        <dbReference type="ARBA" id="ARBA00023155"/>
    </source>
</evidence>
<feature type="compositionally biased region" description="Basic and acidic residues" evidence="7">
    <location>
        <begin position="61"/>
        <end position="75"/>
    </location>
</feature>
<dbReference type="PROSITE" id="PS50071">
    <property type="entry name" value="HOMEOBOX_2"/>
    <property type="match status" value="1"/>
</dbReference>
<evidence type="ECO:0000256" key="2">
    <source>
        <dbReference type="ARBA" id="ARBA00023125"/>
    </source>
</evidence>
<feature type="region of interest" description="Disordered" evidence="7">
    <location>
        <begin position="166"/>
        <end position="188"/>
    </location>
</feature>
<keyword evidence="2 5" id="KW-0238">DNA-binding</keyword>
<dbReference type="PROSITE" id="PS00027">
    <property type="entry name" value="HOMEOBOX_1"/>
    <property type="match status" value="1"/>
</dbReference>
<protein>
    <submittedName>
        <fullName evidence="9">Pax3/7-like transcription factor protein</fullName>
    </submittedName>
</protein>
<proteinExistence type="evidence at transcript level"/>
<dbReference type="Gene3D" id="1.10.10.60">
    <property type="entry name" value="Homeodomain-like"/>
    <property type="match status" value="1"/>
</dbReference>
<evidence type="ECO:0000256" key="1">
    <source>
        <dbReference type="ARBA" id="ARBA00004123"/>
    </source>
</evidence>
<organism evidence="9">
    <name type="scientific">Phallusia mammillata</name>
    <dbReference type="NCBI Taxonomy" id="59560"/>
    <lineage>
        <taxon>Eukaryota</taxon>
        <taxon>Metazoa</taxon>
        <taxon>Chordata</taxon>
        <taxon>Tunicata</taxon>
        <taxon>Ascidiacea</taxon>
        <taxon>Phlebobranchia</taxon>
        <taxon>Ascidiidae</taxon>
        <taxon>Phallusia</taxon>
    </lineage>
</organism>
<name>A0A6F9D644_9ASCI</name>
<dbReference type="PANTHER" id="PTHR24329">
    <property type="entry name" value="HOMEOBOX PROTEIN ARISTALESS"/>
    <property type="match status" value="1"/>
</dbReference>
<dbReference type="SMART" id="SM00389">
    <property type="entry name" value="HOX"/>
    <property type="match status" value="1"/>
</dbReference>